<reference evidence="1 2" key="1">
    <citation type="journal article" date="2015" name="Nature">
        <title>rRNA introns, odd ribosomes, and small enigmatic genomes across a large radiation of phyla.</title>
        <authorList>
            <person name="Brown C.T."/>
            <person name="Hug L.A."/>
            <person name="Thomas B.C."/>
            <person name="Sharon I."/>
            <person name="Castelle C.J."/>
            <person name="Singh A."/>
            <person name="Wilkins M.J."/>
            <person name="Williams K.H."/>
            <person name="Banfield J.F."/>
        </authorList>
    </citation>
    <scope>NUCLEOTIDE SEQUENCE [LARGE SCALE GENOMIC DNA]</scope>
</reference>
<evidence type="ECO:0008006" key="3">
    <source>
        <dbReference type="Google" id="ProtNLM"/>
    </source>
</evidence>
<evidence type="ECO:0000313" key="2">
    <source>
        <dbReference type="Proteomes" id="UP000033901"/>
    </source>
</evidence>
<dbReference type="AlphaFoldDB" id="A0A0G1J5N7"/>
<organism evidence="1 2">
    <name type="scientific">Candidatus Curtissbacteria bacterium GW2011_GWC1_44_33</name>
    <dbReference type="NCBI Taxonomy" id="1618413"/>
    <lineage>
        <taxon>Bacteria</taxon>
        <taxon>Candidatus Curtissiibacteriota</taxon>
    </lineage>
</organism>
<accession>A0A0G1J5N7</accession>
<comment type="caution">
    <text evidence="1">The sequence shown here is derived from an EMBL/GenBank/DDBJ whole genome shotgun (WGS) entry which is preliminary data.</text>
</comment>
<gene>
    <name evidence="1" type="ORF">UW61_C0024G0004</name>
</gene>
<dbReference type="Proteomes" id="UP000033901">
    <property type="component" value="Unassembled WGS sequence"/>
</dbReference>
<name>A0A0G1J5N7_9BACT</name>
<dbReference type="EMBL" id="LCIZ01000024">
    <property type="protein sequence ID" value="KKT66580.1"/>
    <property type="molecule type" value="Genomic_DNA"/>
</dbReference>
<dbReference type="PATRIC" id="fig|1618413.3.peg.328"/>
<sequence length="342" mass="39663">MANSDYEVSVKEEIKNVFMGKPHVLLLGAGASKAASPNGDKNGKPVPILREIAKELNVHKYFPDNLIELSKSDFESAYSQLFNRGQSKALDKINSIVSEYFSDLELSEDINLYDYLHLTLREKDVIATFNWDPFLMQSRIRLCKLGVTKFPKLFFLHGNVRVGYCSKDKVSGLVGVRCKTCGNFFKPSRLLYPVENKNYQDGDFIQREWEAIRYFLKGCFMLTIFGYSAPKTDLEAIKLLKDGWGDVEDRNMEQTEVINKHGSDHDALRKTWNDFIHTHHYDIHDSFYDSFLAKHPRRSGEAYWNQYYEAKFISDNPVPQNTKDLKKLVEWFKPLIDLEVKK</sequence>
<proteinExistence type="predicted"/>
<evidence type="ECO:0000313" key="1">
    <source>
        <dbReference type="EMBL" id="KKT66580.1"/>
    </source>
</evidence>
<protein>
    <recommendedName>
        <fullName evidence="3">Deacetylase sirtuin-type domain-containing protein</fullName>
    </recommendedName>
</protein>